<dbReference type="Pfam" id="PF08387">
    <property type="entry name" value="FBD"/>
    <property type="match status" value="1"/>
</dbReference>
<sequence length="520" mass="58675">MARPNERCCRRCHRNLPGCSCGGGARHTRRSARLLRRDPEPEPEGDGADRISALHDDVLLQILSRLGCIHAAARTGLLSRRWRGLWARLPGVVLREVTPGSLYVALAHIVVRFRPQARRQPPLSLLDVRAPFYFAFSPHQISSLFDAAAALQPENLVVHVVADADRPCTLTLPRLDRTKSITLDVHNISLLPPQDQGQDMDMPALESLCLRNYDPLLVLRLNKCSALRSLSVSNLRHHNILIVLPFLEELFLLANVRLQHVCIFAPMLKKLTLKARQGVADHLFLQCLVPKVEDFSWQCTDHGSHVSFGDIWSLSMVTIKTSEALVQLQHTPRSNMYTLRLNIGECDKVFVQEGAAPSFQDYISSLFPVANDFHFANKFSVLELCISSWGHVYGAMVLHLLEVYTLIVMLKVDLRKVQARGLCSANCTCIQLNNWRNQTISLAHLKEVEIKGVRGEDYDIDMLKVILRSAAMLERVAFTFSLKSEQRIRHFTSKIHSILKAHPSVECKIYRCSGELVLFA</sequence>
<evidence type="ECO:0008006" key="5">
    <source>
        <dbReference type="Google" id="ProtNLM"/>
    </source>
</evidence>
<feature type="domain" description="F-box" evidence="1">
    <location>
        <begin position="51"/>
        <end position="89"/>
    </location>
</feature>
<dbReference type="OrthoDB" id="690108at2759"/>
<dbReference type="PANTHER" id="PTHR34709:SF62">
    <property type="entry name" value="OS12G0545400 PROTEIN"/>
    <property type="match status" value="1"/>
</dbReference>
<dbReference type="InterPro" id="IPR001810">
    <property type="entry name" value="F-box_dom"/>
</dbReference>
<protein>
    <recommendedName>
        <fullName evidence="5">FBD domain-containing protein</fullName>
    </recommendedName>
</protein>
<evidence type="ECO:0000313" key="3">
    <source>
        <dbReference type="EMBL" id="KAF8759193.1"/>
    </source>
</evidence>
<keyword evidence="4" id="KW-1185">Reference proteome</keyword>
<dbReference type="EMBL" id="JACEFO010000718">
    <property type="protein sequence ID" value="KAF8759193.1"/>
    <property type="molecule type" value="Genomic_DNA"/>
</dbReference>
<dbReference type="InterPro" id="IPR036047">
    <property type="entry name" value="F-box-like_dom_sf"/>
</dbReference>
<evidence type="ECO:0000313" key="4">
    <source>
        <dbReference type="Proteomes" id="UP000636709"/>
    </source>
</evidence>
<dbReference type="InterPro" id="IPR055312">
    <property type="entry name" value="FBL15-like"/>
</dbReference>
<proteinExistence type="predicted"/>
<dbReference type="Pfam" id="PF00646">
    <property type="entry name" value="F-box"/>
    <property type="match status" value="1"/>
</dbReference>
<dbReference type="InterPro" id="IPR006566">
    <property type="entry name" value="FBD"/>
</dbReference>
<gene>
    <name evidence="3" type="ORF">HU200_010221</name>
</gene>
<feature type="domain" description="FBD" evidence="2">
    <location>
        <begin position="443"/>
        <end position="478"/>
    </location>
</feature>
<evidence type="ECO:0000259" key="2">
    <source>
        <dbReference type="Pfam" id="PF08387"/>
    </source>
</evidence>
<dbReference type="PANTHER" id="PTHR34709">
    <property type="entry name" value="OS10G0396666 PROTEIN"/>
    <property type="match status" value="1"/>
</dbReference>
<name>A0A835FI68_9POAL</name>
<dbReference type="AlphaFoldDB" id="A0A835FI68"/>
<accession>A0A835FI68</accession>
<reference evidence="3" key="1">
    <citation type="submission" date="2020-07" db="EMBL/GenBank/DDBJ databases">
        <title>Genome sequence and genetic diversity analysis of an under-domesticated orphan crop, white fonio (Digitaria exilis).</title>
        <authorList>
            <person name="Bennetzen J.L."/>
            <person name="Chen S."/>
            <person name="Ma X."/>
            <person name="Wang X."/>
            <person name="Yssel A.E.J."/>
            <person name="Chaluvadi S.R."/>
            <person name="Johnson M."/>
            <person name="Gangashetty P."/>
            <person name="Hamidou F."/>
            <person name="Sanogo M.D."/>
            <person name="Zwaenepoel A."/>
            <person name="Wallace J."/>
            <person name="Van De Peer Y."/>
            <person name="Van Deynze A."/>
        </authorList>
    </citation>
    <scope>NUCLEOTIDE SEQUENCE</scope>
    <source>
        <tissue evidence="3">Leaves</tissue>
    </source>
</reference>
<evidence type="ECO:0000259" key="1">
    <source>
        <dbReference type="Pfam" id="PF00646"/>
    </source>
</evidence>
<dbReference type="Proteomes" id="UP000636709">
    <property type="component" value="Unassembled WGS sequence"/>
</dbReference>
<organism evidence="3 4">
    <name type="scientific">Digitaria exilis</name>
    <dbReference type="NCBI Taxonomy" id="1010633"/>
    <lineage>
        <taxon>Eukaryota</taxon>
        <taxon>Viridiplantae</taxon>
        <taxon>Streptophyta</taxon>
        <taxon>Embryophyta</taxon>
        <taxon>Tracheophyta</taxon>
        <taxon>Spermatophyta</taxon>
        <taxon>Magnoliopsida</taxon>
        <taxon>Liliopsida</taxon>
        <taxon>Poales</taxon>
        <taxon>Poaceae</taxon>
        <taxon>PACMAD clade</taxon>
        <taxon>Panicoideae</taxon>
        <taxon>Panicodae</taxon>
        <taxon>Paniceae</taxon>
        <taxon>Anthephorinae</taxon>
        <taxon>Digitaria</taxon>
    </lineage>
</organism>
<comment type="caution">
    <text evidence="3">The sequence shown here is derived from an EMBL/GenBank/DDBJ whole genome shotgun (WGS) entry which is preliminary data.</text>
</comment>
<dbReference type="SUPFAM" id="SSF81383">
    <property type="entry name" value="F-box domain"/>
    <property type="match status" value="1"/>
</dbReference>